<dbReference type="PROSITE" id="PS50088">
    <property type="entry name" value="ANK_REPEAT"/>
    <property type="match status" value="2"/>
</dbReference>
<sequence>MGDKELMWALKNGDLDEIKSKLTAAVDVNRTLEGGRKPLHYAADAGQEDVVEFLISMGADINAPDKHGLTPLMAACFEDHLSCVKVLLEKSSNGFVARCLTLFYICCLDKDSLTGKWLVTELEENKSDRSFVF</sequence>
<proteinExistence type="predicted"/>
<dbReference type="PROSITE" id="PS50297">
    <property type="entry name" value="ANK_REP_REGION"/>
    <property type="match status" value="2"/>
</dbReference>
<feature type="repeat" description="ANK" evidence="3">
    <location>
        <begin position="34"/>
        <end position="66"/>
    </location>
</feature>
<evidence type="ECO:0000313" key="5">
    <source>
        <dbReference type="Proteomes" id="UP000265040"/>
    </source>
</evidence>
<evidence type="ECO:0000256" key="3">
    <source>
        <dbReference type="PROSITE-ProRule" id="PRU00023"/>
    </source>
</evidence>
<evidence type="ECO:0000256" key="2">
    <source>
        <dbReference type="ARBA" id="ARBA00023043"/>
    </source>
</evidence>
<dbReference type="InterPro" id="IPR002110">
    <property type="entry name" value="Ankyrin_rpt"/>
</dbReference>
<name>A0AAQ6IDW6_ANATE</name>
<keyword evidence="1" id="KW-0677">Repeat</keyword>
<reference evidence="4 5" key="1">
    <citation type="submission" date="2021-04" db="EMBL/GenBank/DDBJ databases">
        <authorList>
            <consortium name="Wellcome Sanger Institute Data Sharing"/>
        </authorList>
    </citation>
    <scope>NUCLEOTIDE SEQUENCE [LARGE SCALE GENOMIC DNA]</scope>
</reference>
<organism evidence="4 5">
    <name type="scientific">Anabas testudineus</name>
    <name type="common">Climbing perch</name>
    <name type="synonym">Anthias testudineus</name>
    <dbReference type="NCBI Taxonomy" id="64144"/>
    <lineage>
        <taxon>Eukaryota</taxon>
        <taxon>Metazoa</taxon>
        <taxon>Chordata</taxon>
        <taxon>Craniata</taxon>
        <taxon>Vertebrata</taxon>
        <taxon>Euteleostomi</taxon>
        <taxon>Actinopterygii</taxon>
        <taxon>Neopterygii</taxon>
        <taxon>Teleostei</taxon>
        <taxon>Neoteleostei</taxon>
        <taxon>Acanthomorphata</taxon>
        <taxon>Anabantaria</taxon>
        <taxon>Anabantiformes</taxon>
        <taxon>Anabantoidei</taxon>
        <taxon>Anabantidae</taxon>
        <taxon>Anabas</taxon>
    </lineage>
</organism>
<protein>
    <recommendedName>
        <fullName evidence="6">Myotrophin</fullName>
    </recommendedName>
</protein>
<accession>A0AAQ6IDW6</accession>
<keyword evidence="5" id="KW-1185">Reference proteome</keyword>
<dbReference type="SMART" id="SM00248">
    <property type="entry name" value="ANK"/>
    <property type="match status" value="3"/>
</dbReference>
<dbReference type="InterPro" id="IPR036770">
    <property type="entry name" value="Ankyrin_rpt-contain_sf"/>
</dbReference>
<dbReference type="PANTHER" id="PTHR24171">
    <property type="entry name" value="ANKYRIN REPEAT DOMAIN-CONTAINING PROTEIN 39-RELATED"/>
    <property type="match status" value="1"/>
</dbReference>
<evidence type="ECO:0000256" key="1">
    <source>
        <dbReference type="ARBA" id="ARBA00022737"/>
    </source>
</evidence>
<evidence type="ECO:0000313" key="4">
    <source>
        <dbReference type="Ensembl" id="ENSATEP00000072871.1"/>
    </source>
</evidence>
<gene>
    <name evidence="4" type="primary">MTPN</name>
</gene>
<reference evidence="4" key="2">
    <citation type="submission" date="2025-08" db="UniProtKB">
        <authorList>
            <consortium name="Ensembl"/>
        </authorList>
    </citation>
    <scope>IDENTIFICATION</scope>
</reference>
<dbReference type="GeneTree" id="ENSGT00430000031071"/>
<reference evidence="4" key="3">
    <citation type="submission" date="2025-09" db="UniProtKB">
        <authorList>
            <consortium name="Ensembl"/>
        </authorList>
    </citation>
    <scope>IDENTIFICATION</scope>
</reference>
<dbReference type="Proteomes" id="UP000265040">
    <property type="component" value="Chromosome 23"/>
</dbReference>
<dbReference type="Pfam" id="PF12796">
    <property type="entry name" value="Ank_2"/>
    <property type="match status" value="1"/>
</dbReference>
<keyword evidence="2 3" id="KW-0040">ANK repeat</keyword>
<dbReference type="SUPFAM" id="SSF48403">
    <property type="entry name" value="Ankyrin repeat"/>
    <property type="match status" value="1"/>
</dbReference>
<dbReference type="Gene3D" id="1.25.40.20">
    <property type="entry name" value="Ankyrin repeat-containing domain"/>
    <property type="match status" value="1"/>
</dbReference>
<feature type="repeat" description="ANK" evidence="3">
    <location>
        <begin position="67"/>
        <end position="93"/>
    </location>
</feature>
<dbReference type="Ensembl" id="ENSATET00000077559.1">
    <property type="protein sequence ID" value="ENSATEP00000072871.1"/>
    <property type="gene ID" value="ENSATEG00000020989.3"/>
</dbReference>
<evidence type="ECO:0008006" key="6">
    <source>
        <dbReference type="Google" id="ProtNLM"/>
    </source>
</evidence>
<dbReference type="AlphaFoldDB" id="A0AAQ6IDW6"/>